<feature type="compositionally biased region" description="Gly residues" evidence="1">
    <location>
        <begin position="47"/>
        <end position="66"/>
    </location>
</feature>
<evidence type="ECO:0000313" key="3">
    <source>
        <dbReference type="Proteomes" id="UP000295781"/>
    </source>
</evidence>
<evidence type="ECO:0008006" key="4">
    <source>
        <dbReference type="Google" id="ProtNLM"/>
    </source>
</evidence>
<feature type="compositionally biased region" description="Gly residues" evidence="1">
    <location>
        <begin position="89"/>
        <end position="103"/>
    </location>
</feature>
<feature type="region of interest" description="Disordered" evidence="1">
    <location>
        <begin position="1"/>
        <end position="114"/>
    </location>
</feature>
<dbReference type="Proteomes" id="UP000295781">
    <property type="component" value="Chromosome"/>
</dbReference>
<sequence>MRCAAAHLRRDDARRWTKSTPPPALEDGLGGPGSTEPASIEGLNAGCSGGPGGKGSNGGGGSGGHSLGIPYRGKPPPSSGFSVETGGPAVAGGGTGAGNGGAAGIKMDTLEFAP</sequence>
<dbReference type="EMBL" id="CP012670">
    <property type="protein sequence ID" value="AUX24130.1"/>
    <property type="molecule type" value="Genomic_DNA"/>
</dbReference>
<evidence type="ECO:0000256" key="1">
    <source>
        <dbReference type="SAM" id="MobiDB-lite"/>
    </source>
</evidence>
<organism evidence="2 3">
    <name type="scientific">Sorangium cellulosum</name>
    <name type="common">Polyangium cellulosum</name>
    <dbReference type="NCBI Taxonomy" id="56"/>
    <lineage>
        <taxon>Bacteria</taxon>
        <taxon>Pseudomonadati</taxon>
        <taxon>Myxococcota</taxon>
        <taxon>Polyangia</taxon>
        <taxon>Polyangiales</taxon>
        <taxon>Polyangiaceae</taxon>
        <taxon>Sorangium</taxon>
    </lineage>
</organism>
<name>A0A4P2Q435_SORCE</name>
<gene>
    <name evidence="2" type="ORF">SOCEGT47_046660</name>
</gene>
<protein>
    <recommendedName>
        <fullName evidence="4">PE-PGRS family protein</fullName>
    </recommendedName>
</protein>
<accession>A0A4P2Q435</accession>
<proteinExistence type="predicted"/>
<evidence type="ECO:0000313" key="2">
    <source>
        <dbReference type="EMBL" id="AUX24130.1"/>
    </source>
</evidence>
<dbReference type="AlphaFoldDB" id="A0A4P2Q435"/>
<reference evidence="2 3" key="1">
    <citation type="submission" date="2015-09" db="EMBL/GenBank/DDBJ databases">
        <title>Sorangium comparison.</title>
        <authorList>
            <person name="Zaburannyi N."/>
            <person name="Bunk B."/>
            <person name="Overmann J."/>
            <person name="Mueller R."/>
        </authorList>
    </citation>
    <scope>NUCLEOTIDE SEQUENCE [LARGE SCALE GENOMIC DNA]</scope>
    <source>
        <strain evidence="2 3">So ceGT47</strain>
    </source>
</reference>